<protein>
    <submittedName>
        <fullName evidence="3">Uncharacterized protein</fullName>
    </submittedName>
</protein>
<name>A0A158BNX5_9BURK</name>
<reference evidence="3" key="1">
    <citation type="submission" date="2016-01" db="EMBL/GenBank/DDBJ databases">
        <authorList>
            <person name="Peeters C."/>
        </authorList>
    </citation>
    <scope>NUCLEOTIDE SEQUENCE</scope>
    <source>
        <strain evidence="3">LMG 29320</strain>
    </source>
</reference>
<dbReference type="RefSeq" id="WP_244158553.1">
    <property type="nucleotide sequence ID" value="NZ_FCNX02000007.1"/>
</dbReference>
<feature type="chain" id="PRO_5007622073" evidence="2">
    <location>
        <begin position="22"/>
        <end position="93"/>
    </location>
</feature>
<proteinExistence type="predicted"/>
<dbReference type="EMBL" id="FCNX02000007">
    <property type="protein sequence ID" value="SAK71426.1"/>
    <property type="molecule type" value="Genomic_DNA"/>
</dbReference>
<sequence>MLRTTLLTLTLIALAPSFAHAGDIDDASTADASPAHSGKPKASAPLRPSARKADAKAMMMPQSAAATLYPAPAGLKIPASNATRPRGIYTSPY</sequence>
<dbReference type="Proteomes" id="UP000054903">
    <property type="component" value="Unassembled WGS sequence"/>
</dbReference>
<organism evidence="3 4">
    <name type="scientific">Caballeronia fortuita</name>
    <dbReference type="NCBI Taxonomy" id="1777138"/>
    <lineage>
        <taxon>Bacteria</taxon>
        <taxon>Pseudomonadati</taxon>
        <taxon>Pseudomonadota</taxon>
        <taxon>Betaproteobacteria</taxon>
        <taxon>Burkholderiales</taxon>
        <taxon>Burkholderiaceae</taxon>
        <taxon>Caballeronia</taxon>
    </lineage>
</organism>
<feature type="region of interest" description="Disordered" evidence="1">
    <location>
        <begin position="25"/>
        <end position="58"/>
    </location>
</feature>
<dbReference type="AlphaFoldDB" id="A0A158BNX5"/>
<keyword evidence="2" id="KW-0732">Signal</keyword>
<feature type="signal peptide" evidence="2">
    <location>
        <begin position="1"/>
        <end position="21"/>
    </location>
</feature>
<evidence type="ECO:0000256" key="2">
    <source>
        <dbReference type="SAM" id="SignalP"/>
    </source>
</evidence>
<evidence type="ECO:0000256" key="1">
    <source>
        <dbReference type="SAM" id="MobiDB-lite"/>
    </source>
</evidence>
<keyword evidence="4" id="KW-1185">Reference proteome</keyword>
<gene>
    <name evidence="3" type="ORF">AWB77_03019</name>
</gene>
<evidence type="ECO:0000313" key="4">
    <source>
        <dbReference type="Proteomes" id="UP000054903"/>
    </source>
</evidence>
<evidence type="ECO:0000313" key="3">
    <source>
        <dbReference type="EMBL" id="SAK71426.1"/>
    </source>
</evidence>
<comment type="caution">
    <text evidence="3">The sequence shown here is derived from an EMBL/GenBank/DDBJ whole genome shotgun (WGS) entry which is preliminary data.</text>
</comment>
<accession>A0A158BNX5</accession>